<dbReference type="EMBL" id="BFBB01000008">
    <property type="protein sequence ID" value="GBF50962.1"/>
    <property type="molecule type" value="Genomic_DNA"/>
</dbReference>
<protein>
    <submittedName>
        <fullName evidence="1">Uncharacterized protein</fullName>
    </submittedName>
</protein>
<organism evidence="1 2">
    <name type="scientific">Leptospira ryugenii</name>
    <dbReference type="NCBI Taxonomy" id="1917863"/>
    <lineage>
        <taxon>Bacteria</taxon>
        <taxon>Pseudomonadati</taxon>
        <taxon>Spirochaetota</taxon>
        <taxon>Spirochaetia</taxon>
        <taxon>Leptospirales</taxon>
        <taxon>Leptospiraceae</taxon>
        <taxon>Leptospira</taxon>
    </lineage>
</organism>
<dbReference type="Proteomes" id="UP000245133">
    <property type="component" value="Unassembled WGS sequence"/>
</dbReference>
<sequence length="75" mass="8544">MWMKKTCTFGSSLNLLIGYSHSNIGVWSRKLLLIVNLNAYPDLPKIEKIITDILIAGTRLNMQPRLSPFSLQQLQ</sequence>
<dbReference type="AlphaFoldDB" id="A0A2P2E236"/>
<gene>
    <name evidence="1" type="ORF">LPTSP4_24930</name>
</gene>
<evidence type="ECO:0000313" key="2">
    <source>
        <dbReference type="Proteomes" id="UP000245133"/>
    </source>
</evidence>
<comment type="caution">
    <text evidence="1">The sequence shown here is derived from an EMBL/GenBank/DDBJ whole genome shotgun (WGS) entry which is preliminary data.</text>
</comment>
<evidence type="ECO:0000313" key="1">
    <source>
        <dbReference type="EMBL" id="GBF50962.1"/>
    </source>
</evidence>
<name>A0A2P2E236_9LEPT</name>
<accession>A0A2P2E236</accession>
<keyword evidence="2" id="KW-1185">Reference proteome</keyword>
<reference evidence="1 2" key="1">
    <citation type="submission" date="2018-02" db="EMBL/GenBank/DDBJ databases">
        <title>Novel Leptospira species isolated from soil and water in Japan.</title>
        <authorList>
            <person name="Nakao R."/>
            <person name="Masuzawa T."/>
        </authorList>
    </citation>
    <scope>NUCLEOTIDE SEQUENCE [LARGE SCALE GENOMIC DNA]</scope>
    <source>
        <strain evidence="1 2">YH101</strain>
    </source>
</reference>
<proteinExistence type="predicted"/>